<evidence type="ECO:0000259" key="2">
    <source>
        <dbReference type="Pfam" id="PF00582"/>
    </source>
</evidence>
<dbReference type="EMBL" id="JAEDAE010000005">
    <property type="protein sequence ID" value="MBH8559067.1"/>
    <property type="molecule type" value="Genomic_DNA"/>
</dbReference>
<dbReference type="Proteomes" id="UP000625631">
    <property type="component" value="Unassembled WGS sequence"/>
</dbReference>
<dbReference type="InterPro" id="IPR006016">
    <property type="entry name" value="UspA"/>
</dbReference>
<comment type="caution">
    <text evidence="3">The sequence shown here is derived from an EMBL/GenBank/DDBJ whole genome shotgun (WGS) entry which is preliminary data.</text>
</comment>
<keyword evidence="4" id="KW-1185">Reference proteome</keyword>
<dbReference type="PANTHER" id="PTHR46268">
    <property type="entry name" value="STRESS RESPONSE PROTEIN NHAX"/>
    <property type="match status" value="1"/>
</dbReference>
<feature type="domain" description="UspA" evidence="2">
    <location>
        <begin position="4"/>
        <end position="137"/>
    </location>
</feature>
<reference evidence="3 4" key="1">
    <citation type="submission" date="2020-12" db="EMBL/GenBank/DDBJ databases">
        <title>Hymenobacter sp.</title>
        <authorList>
            <person name="Kim M.K."/>
        </authorList>
    </citation>
    <scope>NUCLEOTIDE SEQUENCE [LARGE SCALE GENOMIC DNA]</scope>
    <source>
        <strain evidence="3 4">BT442</strain>
    </source>
</reference>
<accession>A0ABS0Q906</accession>
<dbReference type="InterPro" id="IPR014729">
    <property type="entry name" value="Rossmann-like_a/b/a_fold"/>
</dbReference>
<organism evidence="3 4">
    <name type="scientific">Hymenobacter negativus</name>
    <dbReference type="NCBI Taxonomy" id="2795026"/>
    <lineage>
        <taxon>Bacteria</taxon>
        <taxon>Pseudomonadati</taxon>
        <taxon>Bacteroidota</taxon>
        <taxon>Cytophagia</taxon>
        <taxon>Cytophagales</taxon>
        <taxon>Hymenobacteraceae</taxon>
        <taxon>Hymenobacter</taxon>
    </lineage>
</organism>
<dbReference type="Gene3D" id="3.40.50.620">
    <property type="entry name" value="HUPs"/>
    <property type="match status" value="2"/>
</dbReference>
<protein>
    <submittedName>
        <fullName evidence="3">Universal stress protein</fullName>
    </submittedName>
</protein>
<evidence type="ECO:0000313" key="3">
    <source>
        <dbReference type="EMBL" id="MBH8559067.1"/>
    </source>
</evidence>
<name>A0ABS0Q906_9BACT</name>
<proteinExistence type="inferred from homology"/>
<sequence length="279" mass="29958">MQPNFVVLTDFSLAAERARVYAAALATPLKADLHLIHVFLPQPIVSEYGTVLPVLDEQYVPATRRSLQQVANALPVHATAELLEADWPSAIEQALSQHHPLLLVSGLTATSGYLDEWLSNRTLPLVRQTNFPLLLVPEHLPDAAMHPPRRVVLALEADQAFWLEPAATAVIPVLHALDCEILPVTVQPPGAPAGTGAGFAAAQACGLAAAAPGRELRPVRSELPASGVLQAVHDLNADLLVLLDQGHGWMHKLVSGSVIDHVLRYTKVPVLLLSAHPRD</sequence>
<comment type="similarity">
    <text evidence="1">Belongs to the universal stress protein A family.</text>
</comment>
<dbReference type="PANTHER" id="PTHR46268:SF6">
    <property type="entry name" value="UNIVERSAL STRESS PROTEIN UP12"/>
    <property type="match status" value="1"/>
</dbReference>
<dbReference type="SUPFAM" id="SSF52402">
    <property type="entry name" value="Adenine nucleotide alpha hydrolases-like"/>
    <property type="match status" value="2"/>
</dbReference>
<feature type="domain" description="UspA" evidence="2">
    <location>
        <begin position="158"/>
        <end position="272"/>
    </location>
</feature>
<gene>
    <name evidence="3" type="ORF">I7X13_13465</name>
</gene>
<evidence type="ECO:0000313" key="4">
    <source>
        <dbReference type="Proteomes" id="UP000625631"/>
    </source>
</evidence>
<dbReference type="Pfam" id="PF00582">
    <property type="entry name" value="Usp"/>
    <property type="match status" value="2"/>
</dbReference>
<evidence type="ECO:0000256" key="1">
    <source>
        <dbReference type="ARBA" id="ARBA00008791"/>
    </source>
</evidence>
<dbReference type="RefSeq" id="WP_198075897.1">
    <property type="nucleotide sequence ID" value="NZ_JAEDAE010000005.1"/>
</dbReference>